<proteinExistence type="predicted"/>
<organism evidence="3 4">
    <name type="scientific">Daphnia pulex</name>
    <name type="common">Water flea</name>
    <dbReference type="NCBI Taxonomy" id="6669"/>
    <lineage>
        <taxon>Eukaryota</taxon>
        <taxon>Metazoa</taxon>
        <taxon>Ecdysozoa</taxon>
        <taxon>Arthropoda</taxon>
        <taxon>Crustacea</taxon>
        <taxon>Branchiopoda</taxon>
        <taxon>Diplostraca</taxon>
        <taxon>Cladocera</taxon>
        <taxon>Anomopoda</taxon>
        <taxon>Daphniidae</taxon>
        <taxon>Daphnia</taxon>
    </lineage>
</organism>
<dbReference type="HOGENOM" id="CLU_1877503_0_0_1"/>
<evidence type="ECO:0000313" key="3">
    <source>
        <dbReference type="EMBL" id="EFX84694.1"/>
    </source>
</evidence>
<gene>
    <name evidence="3" type="ORF">DAPPUDRAFT_99526</name>
</gene>
<sequence>MRFRRRIALRFKTATKGRQQEQHLGRRGDEDEDEEEEVDPADGGKVVGTALGVKSRAGGTLATAGRSNSSCSRLDKCHHFIVETDKRGWGPLMTQQTKTGKKNVYFVAGSLAGIQTGMLLIRILSTSTRRELAEMG</sequence>
<evidence type="ECO:0000256" key="2">
    <source>
        <dbReference type="SAM" id="Phobius"/>
    </source>
</evidence>
<feature type="region of interest" description="Disordered" evidence="1">
    <location>
        <begin position="14"/>
        <end position="47"/>
    </location>
</feature>
<keyword evidence="2" id="KW-0812">Transmembrane</keyword>
<keyword evidence="4" id="KW-1185">Reference proteome</keyword>
<name>E9G772_DAPPU</name>
<dbReference type="Proteomes" id="UP000000305">
    <property type="component" value="Unassembled WGS sequence"/>
</dbReference>
<dbReference type="AlphaFoldDB" id="E9G772"/>
<accession>E9G772</accession>
<dbReference type="EMBL" id="GL732534">
    <property type="protein sequence ID" value="EFX84694.1"/>
    <property type="molecule type" value="Genomic_DNA"/>
</dbReference>
<keyword evidence="2" id="KW-1133">Transmembrane helix</keyword>
<feature type="compositionally biased region" description="Basic and acidic residues" evidence="1">
    <location>
        <begin position="18"/>
        <end position="29"/>
    </location>
</feature>
<dbReference type="KEGG" id="dpx:DAPPUDRAFT_99526"/>
<evidence type="ECO:0000256" key="1">
    <source>
        <dbReference type="SAM" id="MobiDB-lite"/>
    </source>
</evidence>
<dbReference type="InParanoid" id="E9G772"/>
<feature type="compositionally biased region" description="Acidic residues" evidence="1">
    <location>
        <begin position="30"/>
        <end position="40"/>
    </location>
</feature>
<reference evidence="3 4" key="1">
    <citation type="journal article" date="2011" name="Science">
        <title>The ecoresponsive genome of Daphnia pulex.</title>
        <authorList>
            <person name="Colbourne J.K."/>
            <person name="Pfrender M.E."/>
            <person name="Gilbert D."/>
            <person name="Thomas W.K."/>
            <person name="Tucker A."/>
            <person name="Oakley T.H."/>
            <person name="Tokishita S."/>
            <person name="Aerts A."/>
            <person name="Arnold G.J."/>
            <person name="Basu M.K."/>
            <person name="Bauer D.J."/>
            <person name="Caceres C.E."/>
            <person name="Carmel L."/>
            <person name="Casola C."/>
            <person name="Choi J.H."/>
            <person name="Detter J.C."/>
            <person name="Dong Q."/>
            <person name="Dusheyko S."/>
            <person name="Eads B.D."/>
            <person name="Frohlich T."/>
            <person name="Geiler-Samerotte K.A."/>
            <person name="Gerlach D."/>
            <person name="Hatcher P."/>
            <person name="Jogdeo S."/>
            <person name="Krijgsveld J."/>
            <person name="Kriventseva E.V."/>
            <person name="Kultz D."/>
            <person name="Laforsch C."/>
            <person name="Lindquist E."/>
            <person name="Lopez J."/>
            <person name="Manak J.R."/>
            <person name="Muller J."/>
            <person name="Pangilinan J."/>
            <person name="Patwardhan R.P."/>
            <person name="Pitluck S."/>
            <person name="Pritham E.J."/>
            <person name="Rechtsteiner A."/>
            <person name="Rho M."/>
            <person name="Rogozin I.B."/>
            <person name="Sakarya O."/>
            <person name="Salamov A."/>
            <person name="Schaack S."/>
            <person name="Shapiro H."/>
            <person name="Shiga Y."/>
            <person name="Skalitzky C."/>
            <person name="Smith Z."/>
            <person name="Souvorov A."/>
            <person name="Sung W."/>
            <person name="Tang Z."/>
            <person name="Tsuchiya D."/>
            <person name="Tu H."/>
            <person name="Vos H."/>
            <person name="Wang M."/>
            <person name="Wolf Y.I."/>
            <person name="Yamagata H."/>
            <person name="Yamada T."/>
            <person name="Ye Y."/>
            <person name="Shaw J.R."/>
            <person name="Andrews J."/>
            <person name="Crease T.J."/>
            <person name="Tang H."/>
            <person name="Lucas S.M."/>
            <person name="Robertson H.M."/>
            <person name="Bork P."/>
            <person name="Koonin E.V."/>
            <person name="Zdobnov E.M."/>
            <person name="Grigoriev I.V."/>
            <person name="Lynch M."/>
            <person name="Boore J.L."/>
        </authorList>
    </citation>
    <scope>NUCLEOTIDE SEQUENCE [LARGE SCALE GENOMIC DNA]</scope>
</reference>
<protein>
    <submittedName>
        <fullName evidence="3">Uncharacterized protein</fullName>
    </submittedName>
</protein>
<evidence type="ECO:0000313" key="4">
    <source>
        <dbReference type="Proteomes" id="UP000000305"/>
    </source>
</evidence>
<keyword evidence="2" id="KW-0472">Membrane</keyword>
<feature type="transmembrane region" description="Helical" evidence="2">
    <location>
        <begin position="103"/>
        <end position="125"/>
    </location>
</feature>